<comment type="cofactor">
    <cofactor evidence="2">
        <name>Mn(2+)</name>
        <dbReference type="ChEBI" id="CHEBI:29035"/>
    </cofactor>
    <text evidence="2">The Mn(2+) ion enhances activity.</text>
</comment>
<dbReference type="NCBIfam" id="TIGR01891">
    <property type="entry name" value="amidohydrolases"/>
    <property type="match status" value="1"/>
</dbReference>
<dbReference type="EC" id="3.5.1.47" evidence="4"/>
<evidence type="ECO:0000256" key="2">
    <source>
        <dbReference type="PIRSR" id="PIRSR005962-1"/>
    </source>
</evidence>
<protein>
    <submittedName>
        <fullName evidence="4">N-acetyl-L,L-diaminopimelate deacetylase</fullName>
        <ecNumber evidence="4">3.-.-.-</ecNumber>
        <ecNumber evidence="4">3.5.1.47</ecNumber>
    </submittedName>
</protein>
<organism evidence="4 5">
    <name type="scientific">Campylobacter upsaliensis</name>
    <dbReference type="NCBI Taxonomy" id="28080"/>
    <lineage>
        <taxon>Bacteria</taxon>
        <taxon>Pseudomonadati</taxon>
        <taxon>Campylobacterota</taxon>
        <taxon>Epsilonproteobacteria</taxon>
        <taxon>Campylobacterales</taxon>
        <taxon>Campylobacteraceae</taxon>
        <taxon>Campylobacter</taxon>
    </lineage>
</organism>
<gene>
    <name evidence="4" type="primary">yxeP</name>
    <name evidence="4" type="ORF">NCTC12264_01455</name>
</gene>
<feature type="binding site" evidence="2">
    <location>
        <position position="115"/>
    </location>
    <ligand>
        <name>Mn(2+)</name>
        <dbReference type="ChEBI" id="CHEBI:29035"/>
        <label>2</label>
    </ligand>
</feature>
<sequence length="405" mass="44443">MATMKKNLTMQQILSKIKSLTQKYYSEIVALRHAIHMHPELEFEEENTANLLCAILDKYGIKYQRNIAKTGILAQIQGEKEGKCVLLRADMDALPVQEETNLPYASKITGKMHACGHDGHSAGLMGALLILNELKSKFSGTIKFMFQPAEEGSGGAKPMIEAGILENPKVDAVFGCHLWGALLENTAQIVSGEIMAGVDVFELEFIGRGGHGAHPHTTIDPIVMAAKFISDIQCAISRRLKPVDAGVITIGSIHAGTAFNIIPENAILTGTVRFLSEENQALLQNAIENTAKAVALEFGGEFKLQYKREYPPLINDEKMALIARKAFAKVLEEDNIITQAKPDMGSEDFAFLTQARQGAYVFVGISKDLKNPTLHHSSTFCWDDENLKILMQGDALMALEFLNQA</sequence>
<dbReference type="GO" id="GO:0046872">
    <property type="term" value="F:metal ion binding"/>
    <property type="evidence" value="ECO:0007669"/>
    <property type="project" value="UniProtKB-KW"/>
</dbReference>
<feature type="binding site" evidence="2">
    <location>
        <position position="376"/>
    </location>
    <ligand>
        <name>Mn(2+)</name>
        <dbReference type="ChEBI" id="CHEBI:29035"/>
        <label>2</label>
    </ligand>
</feature>
<dbReference type="Gene3D" id="3.40.630.10">
    <property type="entry name" value="Zn peptidases"/>
    <property type="match status" value="1"/>
</dbReference>
<feature type="domain" description="Peptidase M20 dimerisation" evidence="3">
    <location>
        <begin position="201"/>
        <end position="296"/>
    </location>
</feature>
<dbReference type="InterPro" id="IPR017439">
    <property type="entry name" value="Amidohydrolase"/>
</dbReference>
<dbReference type="EMBL" id="UFUZ01000001">
    <property type="protein sequence ID" value="SUX27211.1"/>
    <property type="molecule type" value="Genomic_DNA"/>
</dbReference>
<feature type="binding site" evidence="2">
    <location>
        <position position="151"/>
    </location>
    <ligand>
        <name>Mn(2+)</name>
        <dbReference type="ChEBI" id="CHEBI:29035"/>
        <label>2</label>
    </ligand>
</feature>
<dbReference type="CDD" id="cd03886">
    <property type="entry name" value="M20_Acy1"/>
    <property type="match status" value="1"/>
</dbReference>
<dbReference type="InterPro" id="IPR036264">
    <property type="entry name" value="Bact_exopeptidase_dim_dom"/>
</dbReference>
<dbReference type="EC" id="3.-.-.-" evidence="4"/>
<dbReference type="AlphaFoldDB" id="A0A381EJN3"/>
<name>A0A381EJN3_CAMUP</name>
<evidence type="ECO:0000313" key="5">
    <source>
        <dbReference type="Proteomes" id="UP000254161"/>
    </source>
</evidence>
<keyword evidence="1 4" id="KW-0378">Hydrolase</keyword>
<dbReference type="InterPro" id="IPR011650">
    <property type="entry name" value="Peptidase_M20_dimer"/>
</dbReference>
<evidence type="ECO:0000313" key="4">
    <source>
        <dbReference type="EMBL" id="SUX27211.1"/>
    </source>
</evidence>
<dbReference type="SUPFAM" id="SSF53187">
    <property type="entry name" value="Zn-dependent exopeptidases"/>
    <property type="match status" value="1"/>
</dbReference>
<proteinExistence type="predicted"/>
<keyword evidence="2" id="KW-0479">Metal-binding</keyword>
<dbReference type="Pfam" id="PF01546">
    <property type="entry name" value="Peptidase_M20"/>
    <property type="match status" value="1"/>
</dbReference>
<dbReference type="PANTHER" id="PTHR11014">
    <property type="entry name" value="PEPTIDASE M20 FAMILY MEMBER"/>
    <property type="match status" value="1"/>
</dbReference>
<feature type="binding site" evidence="2">
    <location>
        <position position="117"/>
    </location>
    <ligand>
        <name>Mn(2+)</name>
        <dbReference type="ChEBI" id="CHEBI:29035"/>
        <label>2</label>
    </ligand>
</feature>
<accession>A0A381EJN3</accession>
<dbReference type="SUPFAM" id="SSF55031">
    <property type="entry name" value="Bacterial exopeptidase dimerisation domain"/>
    <property type="match status" value="1"/>
</dbReference>
<dbReference type="PIRSF" id="PIRSF005962">
    <property type="entry name" value="Pept_M20D_amidohydro"/>
    <property type="match status" value="1"/>
</dbReference>
<dbReference type="PANTHER" id="PTHR11014:SF63">
    <property type="entry name" value="METALLOPEPTIDASE, PUTATIVE (AFU_ORTHOLOGUE AFUA_6G09600)-RELATED"/>
    <property type="match status" value="1"/>
</dbReference>
<dbReference type="Pfam" id="PF07687">
    <property type="entry name" value="M20_dimer"/>
    <property type="match status" value="1"/>
</dbReference>
<dbReference type="Proteomes" id="UP000254161">
    <property type="component" value="Unassembled WGS sequence"/>
</dbReference>
<evidence type="ECO:0000259" key="3">
    <source>
        <dbReference type="Pfam" id="PF07687"/>
    </source>
</evidence>
<dbReference type="GO" id="GO:0050118">
    <property type="term" value="F:N-acetyldiaminopimelate deacetylase activity"/>
    <property type="evidence" value="ECO:0007669"/>
    <property type="project" value="UniProtKB-EC"/>
</dbReference>
<dbReference type="InterPro" id="IPR002933">
    <property type="entry name" value="Peptidase_M20"/>
</dbReference>
<keyword evidence="2" id="KW-0464">Manganese</keyword>
<dbReference type="Gene3D" id="3.30.70.360">
    <property type="match status" value="1"/>
</dbReference>
<reference evidence="4 5" key="1">
    <citation type="submission" date="2018-06" db="EMBL/GenBank/DDBJ databases">
        <authorList>
            <consortium name="Pathogen Informatics"/>
            <person name="Doyle S."/>
        </authorList>
    </citation>
    <scope>NUCLEOTIDE SEQUENCE [LARGE SCALE GENOMIC DNA]</scope>
    <source>
        <strain evidence="4 5">NCTC12264</strain>
    </source>
</reference>
<evidence type="ECO:0000256" key="1">
    <source>
        <dbReference type="ARBA" id="ARBA00022801"/>
    </source>
</evidence>
<dbReference type="GO" id="GO:0019877">
    <property type="term" value="P:diaminopimelate biosynthetic process"/>
    <property type="evidence" value="ECO:0007669"/>
    <property type="project" value="UniProtKB-ARBA"/>
</dbReference>
<dbReference type="FunFam" id="3.30.70.360:FF:000001">
    <property type="entry name" value="N-acetyldiaminopimelate deacetylase"/>
    <property type="match status" value="1"/>
</dbReference>
<feature type="binding site" evidence="2">
    <location>
        <position position="177"/>
    </location>
    <ligand>
        <name>Mn(2+)</name>
        <dbReference type="ChEBI" id="CHEBI:29035"/>
        <label>2</label>
    </ligand>
</feature>